<proteinExistence type="predicted"/>
<keyword evidence="1" id="KW-1133">Transmembrane helix</keyword>
<protein>
    <recommendedName>
        <fullName evidence="4">Two-component sensor histidine kinase</fullName>
    </recommendedName>
</protein>
<evidence type="ECO:0008006" key="4">
    <source>
        <dbReference type="Google" id="ProtNLM"/>
    </source>
</evidence>
<evidence type="ECO:0000313" key="2">
    <source>
        <dbReference type="EMBL" id="KPV47778.1"/>
    </source>
</evidence>
<dbReference type="AlphaFoldDB" id="A0A0P9CQ68"/>
<name>A0A0P9CQ68_9CHLR</name>
<organism evidence="2 3">
    <name type="scientific">Kouleothrix aurantiaca</name>
    <dbReference type="NCBI Taxonomy" id="186479"/>
    <lineage>
        <taxon>Bacteria</taxon>
        <taxon>Bacillati</taxon>
        <taxon>Chloroflexota</taxon>
        <taxon>Chloroflexia</taxon>
        <taxon>Chloroflexales</taxon>
        <taxon>Roseiflexineae</taxon>
        <taxon>Roseiflexaceae</taxon>
        <taxon>Kouleothrix</taxon>
    </lineage>
</organism>
<gene>
    <name evidence="2" type="ORF">SE17_41615</name>
</gene>
<keyword evidence="1" id="KW-0472">Membrane</keyword>
<dbReference type="EMBL" id="LJCR01003247">
    <property type="protein sequence ID" value="KPV47778.1"/>
    <property type="molecule type" value="Genomic_DNA"/>
</dbReference>
<keyword evidence="3" id="KW-1185">Reference proteome</keyword>
<comment type="caution">
    <text evidence="2">The sequence shown here is derived from an EMBL/GenBank/DDBJ whole genome shotgun (WGS) entry which is preliminary data.</text>
</comment>
<sequence length="94" mass="10385">MRGPPRQSLLVRLLGVYMLFTVAVLGMGFVVNLVMQRQLRADAQAADVALGQAIARDVDAKLNTARRSLERLSELDAVRRGDADAMEPVFRAFQ</sequence>
<evidence type="ECO:0000313" key="3">
    <source>
        <dbReference type="Proteomes" id="UP000050509"/>
    </source>
</evidence>
<evidence type="ECO:0000256" key="1">
    <source>
        <dbReference type="SAM" id="Phobius"/>
    </source>
</evidence>
<dbReference type="Proteomes" id="UP000050509">
    <property type="component" value="Unassembled WGS sequence"/>
</dbReference>
<feature type="non-terminal residue" evidence="2">
    <location>
        <position position="94"/>
    </location>
</feature>
<keyword evidence="1" id="KW-0812">Transmembrane</keyword>
<accession>A0A0P9CQ68</accession>
<feature type="transmembrane region" description="Helical" evidence="1">
    <location>
        <begin position="14"/>
        <end position="35"/>
    </location>
</feature>
<reference evidence="2 3" key="1">
    <citation type="submission" date="2015-09" db="EMBL/GenBank/DDBJ databases">
        <title>Draft genome sequence of Kouleothrix aurantiaca JCM 19913.</title>
        <authorList>
            <person name="Hemp J."/>
        </authorList>
    </citation>
    <scope>NUCLEOTIDE SEQUENCE [LARGE SCALE GENOMIC DNA]</scope>
    <source>
        <strain evidence="2 3">COM-B</strain>
    </source>
</reference>